<organism evidence="2 3">
    <name type="scientific">Salmonella enterica I</name>
    <dbReference type="NCBI Taxonomy" id="59201"/>
    <lineage>
        <taxon>Bacteria</taxon>
        <taxon>Pseudomonadati</taxon>
        <taxon>Pseudomonadota</taxon>
        <taxon>Gammaproteobacteria</taxon>
        <taxon>Enterobacterales</taxon>
        <taxon>Enterobacteriaceae</taxon>
        <taxon>Salmonella</taxon>
    </lineage>
</organism>
<dbReference type="EMBL" id="LR134190">
    <property type="protein sequence ID" value="VEB57542.1"/>
    <property type="molecule type" value="Genomic_DNA"/>
</dbReference>
<dbReference type="Gene3D" id="3.40.50.720">
    <property type="entry name" value="NAD(P)-binding Rossmann-like Domain"/>
    <property type="match status" value="1"/>
</dbReference>
<sequence length="91" mass="10233">MNTADICDSAEITRIFEQYQPGRGDAFGCGKSCGPVRLPGQQHLFETNIVGTYALLEVARKYWSALGEDKKNNFRFHHISTDEVYGRFTAS</sequence>
<dbReference type="GO" id="GO:0008460">
    <property type="term" value="F:dTDP-glucose 4,6-dehydratase activity"/>
    <property type="evidence" value="ECO:0007669"/>
    <property type="project" value="UniProtKB-EC"/>
</dbReference>
<proteinExistence type="predicted"/>
<evidence type="ECO:0000259" key="1">
    <source>
        <dbReference type="Pfam" id="PF16363"/>
    </source>
</evidence>
<accession>A0A3S4HYV9</accession>
<dbReference type="InterPro" id="IPR016040">
    <property type="entry name" value="NAD(P)-bd_dom"/>
</dbReference>
<dbReference type="AlphaFoldDB" id="A0A3S4HYV9"/>
<dbReference type="Proteomes" id="UP000269208">
    <property type="component" value="Chromosome"/>
</dbReference>
<name>A0A3S4HYV9_SALET</name>
<dbReference type="EC" id="4.2.1.46" evidence="2"/>
<dbReference type="Pfam" id="PF16363">
    <property type="entry name" value="GDP_Man_Dehyd"/>
    <property type="match status" value="1"/>
</dbReference>
<protein>
    <submittedName>
        <fullName evidence="2">dTDP-glucose 4,6-dehydratase</fullName>
        <ecNumber evidence="2">4.2.1.46</ecNumber>
    </submittedName>
</protein>
<gene>
    <name evidence="2" type="primary">rfbB_1</name>
    <name evidence="2" type="ORF">NCTC6754_04943</name>
</gene>
<evidence type="ECO:0000313" key="3">
    <source>
        <dbReference type="Proteomes" id="UP000269208"/>
    </source>
</evidence>
<evidence type="ECO:0000313" key="2">
    <source>
        <dbReference type="EMBL" id="VEB57542.1"/>
    </source>
</evidence>
<feature type="domain" description="NAD(P)-binding" evidence="1">
    <location>
        <begin position="3"/>
        <end position="88"/>
    </location>
</feature>
<keyword evidence="2" id="KW-0456">Lyase</keyword>
<dbReference type="SUPFAM" id="SSF51735">
    <property type="entry name" value="NAD(P)-binding Rossmann-fold domains"/>
    <property type="match status" value="1"/>
</dbReference>
<dbReference type="InterPro" id="IPR036291">
    <property type="entry name" value="NAD(P)-bd_dom_sf"/>
</dbReference>
<reference evidence="2 3" key="1">
    <citation type="submission" date="2018-12" db="EMBL/GenBank/DDBJ databases">
        <authorList>
            <consortium name="Pathogen Informatics"/>
        </authorList>
    </citation>
    <scope>NUCLEOTIDE SEQUENCE [LARGE SCALE GENOMIC DNA]</scope>
    <source>
        <strain evidence="2 3">NCTC6754</strain>
    </source>
</reference>